<dbReference type="InterPro" id="IPR051053">
    <property type="entry name" value="ECH/Chromodomain_protein"/>
</dbReference>
<name>A0ABS3TTS5_9PSED</name>
<accession>A0ABS3TTS5</accession>
<comment type="subcellular location">
    <subcellularLocation>
        <location evidence="1">Peroxisome</location>
    </subcellularLocation>
</comment>
<comment type="similarity">
    <text evidence="4">Belongs to the enoyl-CoA hydratase/isomerase family.</text>
</comment>
<dbReference type="PANTHER" id="PTHR43684:SF1">
    <property type="entry name" value="ENOYL-COA DELTA ISOMERASE 2"/>
    <property type="match status" value="1"/>
</dbReference>
<dbReference type="InterPro" id="IPR029045">
    <property type="entry name" value="ClpP/crotonase-like_dom_sf"/>
</dbReference>
<dbReference type="InterPro" id="IPR018376">
    <property type="entry name" value="Enoyl-CoA_hyd/isom_CS"/>
</dbReference>
<evidence type="ECO:0000313" key="6">
    <source>
        <dbReference type="Proteomes" id="UP000669060"/>
    </source>
</evidence>
<evidence type="ECO:0000256" key="4">
    <source>
        <dbReference type="RuleBase" id="RU003707"/>
    </source>
</evidence>
<reference evidence="5 6" key="1">
    <citation type="submission" date="2020-12" db="EMBL/GenBank/DDBJ databases">
        <title>Pseudomonas schmalbachii sp. nov. isolated from millipede gut.</title>
        <authorList>
            <person name="Shelomi M."/>
        </authorList>
    </citation>
    <scope>NUCLEOTIDE SEQUENCE [LARGE SCALE GENOMIC DNA]</scope>
    <source>
        <strain evidence="5 6">Milli4</strain>
    </source>
</reference>
<gene>
    <name evidence="5" type="ORF">JFY56_12715</name>
</gene>
<dbReference type="CDD" id="cd06558">
    <property type="entry name" value="crotonase-like"/>
    <property type="match status" value="1"/>
</dbReference>
<dbReference type="Gene3D" id="3.90.226.10">
    <property type="entry name" value="2-enoyl-CoA Hydratase, Chain A, domain 1"/>
    <property type="match status" value="1"/>
</dbReference>
<dbReference type="PANTHER" id="PTHR43684">
    <property type="match status" value="1"/>
</dbReference>
<evidence type="ECO:0000313" key="5">
    <source>
        <dbReference type="EMBL" id="MBO3276090.1"/>
    </source>
</evidence>
<sequence length="268" mass="28756">MTTIELSIDNGLARLVMARPERKNALNLQMFAELLDTLNGLRRNPEVKAVLLTGSGSDFCSGGDVGNMQGAQATASDVRKRMEENNRLLLAMADFDKPIIAAVDGVAFGAGFSVALAADFIIASERARFCMAFARLGLAPDLGASYTLPRIVGLQKAKEILYSAREIPAQEAQQLGIALEVLPAEQLHARAEELARAMANLSPVAFGMTKRLLARSLENDLAAQLDGEASAQAVALTSTYLAEASARFMRKEPPLFQWPPVRKPDGAA</sequence>
<dbReference type="Pfam" id="PF00378">
    <property type="entry name" value="ECH_1"/>
    <property type="match status" value="1"/>
</dbReference>
<proteinExistence type="inferred from homology"/>
<dbReference type="PROSITE" id="PS00166">
    <property type="entry name" value="ENOYL_COA_HYDRATASE"/>
    <property type="match status" value="1"/>
</dbReference>
<keyword evidence="2" id="KW-0576">Peroxisome</keyword>
<evidence type="ECO:0000256" key="1">
    <source>
        <dbReference type="ARBA" id="ARBA00004275"/>
    </source>
</evidence>
<comment type="caution">
    <text evidence="5">The sequence shown here is derived from an EMBL/GenBank/DDBJ whole genome shotgun (WGS) entry which is preliminary data.</text>
</comment>
<keyword evidence="6" id="KW-1185">Reference proteome</keyword>
<keyword evidence="3" id="KW-0413">Isomerase</keyword>
<dbReference type="InterPro" id="IPR001753">
    <property type="entry name" value="Enoyl-CoA_hydra/iso"/>
</dbReference>
<evidence type="ECO:0000256" key="3">
    <source>
        <dbReference type="ARBA" id="ARBA00023235"/>
    </source>
</evidence>
<protein>
    <submittedName>
        <fullName evidence="5">Enoyl-CoA hydratase/isomerase family protein</fullName>
    </submittedName>
</protein>
<evidence type="ECO:0000256" key="2">
    <source>
        <dbReference type="ARBA" id="ARBA00023140"/>
    </source>
</evidence>
<dbReference type="SUPFAM" id="SSF52096">
    <property type="entry name" value="ClpP/crotonase"/>
    <property type="match status" value="1"/>
</dbReference>
<dbReference type="Proteomes" id="UP000669060">
    <property type="component" value="Unassembled WGS sequence"/>
</dbReference>
<organism evidence="5 6">
    <name type="scientific">Pseudomonas schmalbachii</name>
    <dbReference type="NCBI Taxonomy" id="2816993"/>
    <lineage>
        <taxon>Bacteria</taxon>
        <taxon>Pseudomonadati</taxon>
        <taxon>Pseudomonadota</taxon>
        <taxon>Gammaproteobacteria</taxon>
        <taxon>Pseudomonadales</taxon>
        <taxon>Pseudomonadaceae</taxon>
        <taxon>Pseudomonas</taxon>
    </lineage>
</organism>
<dbReference type="EMBL" id="JAELYA010000004">
    <property type="protein sequence ID" value="MBO3276090.1"/>
    <property type="molecule type" value="Genomic_DNA"/>
</dbReference>